<evidence type="ECO:0000313" key="2">
    <source>
        <dbReference type="Proteomes" id="UP001157006"/>
    </source>
</evidence>
<keyword evidence="2" id="KW-1185">Reference proteome</keyword>
<dbReference type="EMBL" id="OX451738">
    <property type="protein sequence ID" value="CAI8605608.1"/>
    <property type="molecule type" value="Genomic_DNA"/>
</dbReference>
<dbReference type="AlphaFoldDB" id="A0AAV1A947"/>
<evidence type="ECO:0000313" key="1">
    <source>
        <dbReference type="EMBL" id="CAI8605608.1"/>
    </source>
</evidence>
<organism evidence="1 2">
    <name type="scientific">Vicia faba</name>
    <name type="common">Broad bean</name>
    <name type="synonym">Faba vulgaris</name>
    <dbReference type="NCBI Taxonomy" id="3906"/>
    <lineage>
        <taxon>Eukaryota</taxon>
        <taxon>Viridiplantae</taxon>
        <taxon>Streptophyta</taxon>
        <taxon>Embryophyta</taxon>
        <taxon>Tracheophyta</taxon>
        <taxon>Spermatophyta</taxon>
        <taxon>Magnoliopsida</taxon>
        <taxon>eudicotyledons</taxon>
        <taxon>Gunneridae</taxon>
        <taxon>Pentapetalae</taxon>
        <taxon>rosids</taxon>
        <taxon>fabids</taxon>
        <taxon>Fabales</taxon>
        <taxon>Fabaceae</taxon>
        <taxon>Papilionoideae</taxon>
        <taxon>50 kb inversion clade</taxon>
        <taxon>NPAAA clade</taxon>
        <taxon>Hologalegina</taxon>
        <taxon>IRL clade</taxon>
        <taxon>Fabeae</taxon>
        <taxon>Vicia</taxon>
    </lineage>
</organism>
<accession>A0AAV1A947</accession>
<proteinExistence type="predicted"/>
<gene>
    <name evidence="1" type="ORF">VFH_III191280</name>
</gene>
<reference evidence="1 2" key="1">
    <citation type="submission" date="2023-01" db="EMBL/GenBank/DDBJ databases">
        <authorList>
            <person name="Kreplak J."/>
        </authorList>
    </citation>
    <scope>NUCLEOTIDE SEQUENCE [LARGE SCALE GENOMIC DNA]</scope>
</reference>
<dbReference type="Proteomes" id="UP001157006">
    <property type="component" value="Chromosome 3"/>
</dbReference>
<name>A0AAV1A947_VICFA</name>
<sequence>MVQGQVVIDSAEVVEIDAKLVAGDVDDTYATPIFDEMADEVAETNILIVDEVATPDLIAIIDEATADKEVIAPALTNDSRHY</sequence>
<protein>
    <submittedName>
        <fullName evidence="1">Uncharacterized protein</fullName>
    </submittedName>
</protein>